<dbReference type="InterPro" id="IPR032466">
    <property type="entry name" value="Metal_Hydrolase"/>
</dbReference>
<protein>
    <submittedName>
        <fullName evidence="1">Uncharacterized protein</fullName>
    </submittedName>
</protein>
<sequence length="77" mass="8846">MSRYHGLSADHIEYLTEEGVAAMRESGTVAALLPGAFYFLNETRKPPVELLRKYRCRWRWRPISTPAPAPSPACIWR</sequence>
<reference evidence="1" key="1">
    <citation type="submission" date="2020-10" db="EMBL/GenBank/DDBJ databases">
        <title>Genome Sequence of ESBL Producing Zambian Clinical Strains.</title>
        <authorList>
            <person name="Shawa M."/>
            <person name="Furuta Y."/>
            <person name="Simbotwe M."/>
            <person name="Mulenga E."/>
            <person name="Mubanga M."/>
            <person name="Mulenga G."/>
            <person name="Kaile C."/>
            <person name="Zorigt T."/>
            <person name="Hang'ombe B."/>
            <person name="Higashi H."/>
        </authorList>
    </citation>
    <scope>NUCLEOTIDE SEQUENCE</scope>
    <source>
        <strain evidence="1">Zam_UTH_09</strain>
    </source>
</reference>
<dbReference type="EMBL" id="BNFF01000001">
    <property type="protein sequence ID" value="GHK53086.1"/>
    <property type="molecule type" value="Genomic_DNA"/>
</dbReference>
<dbReference type="SUPFAM" id="SSF51556">
    <property type="entry name" value="Metallo-dependent hydrolases"/>
    <property type="match status" value="1"/>
</dbReference>
<dbReference type="Gene3D" id="3.20.20.140">
    <property type="entry name" value="Metal-dependent hydrolases"/>
    <property type="match status" value="1"/>
</dbReference>
<gene>
    <name evidence="1" type="ORF">KPZU09_28220</name>
</gene>
<proteinExistence type="predicted"/>
<dbReference type="Proteomes" id="UP000655094">
    <property type="component" value="Unassembled WGS sequence"/>
</dbReference>
<evidence type="ECO:0000313" key="2">
    <source>
        <dbReference type="Proteomes" id="UP000655094"/>
    </source>
</evidence>
<organism evidence="1 2">
    <name type="scientific">Klebsiella pneumoniae</name>
    <dbReference type="NCBI Taxonomy" id="573"/>
    <lineage>
        <taxon>Bacteria</taxon>
        <taxon>Pseudomonadati</taxon>
        <taxon>Pseudomonadota</taxon>
        <taxon>Gammaproteobacteria</taxon>
        <taxon>Enterobacterales</taxon>
        <taxon>Enterobacteriaceae</taxon>
        <taxon>Klebsiella/Raoultella group</taxon>
        <taxon>Klebsiella</taxon>
        <taxon>Klebsiella pneumoniae complex</taxon>
    </lineage>
</organism>
<dbReference type="AlphaFoldDB" id="A0A919HZT9"/>
<name>A0A919HZT9_KLEPN</name>
<comment type="caution">
    <text evidence="1">The sequence shown here is derived from an EMBL/GenBank/DDBJ whole genome shotgun (WGS) entry which is preliminary data.</text>
</comment>
<evidence type="ECO:0000313" key="1">
    <source>
        <dbReference type="EMBL" id="GHK53086.1"/>
    </source>
</evidence>
<accession>A0A919HZT9</accession>